<sequence length="241" mass="27251">MCYATLLHIVGKLDQAVGSLCTLCCLARTDVMVERKFPMTEILYSRGLQPHVPQMDSQDRTGFYLMMLLLRSFGRARSSLVFYVWLALLDLEELVGLKGCRPEDSVEMSTAKGTSSGSIEEGVKRKPIPNSLCLQLGTVPCYATRFEIPFLAATFLLSQPDWNLLDFRYLSFIDPAYTYFLLLRAAGPLPHRTEILFRNLAAIKTEGESRRNGEFTIHNLASHTEDDLDLIADFLLCQREL</sequence>
<accession>A0AAN9DYG6</accession>
<evidence type="ECO:0000313" key="6">
    <source>
        <dbReference type="Proteomes" id="UP001372338"/>
    </source>
</evidence>
<proteinExistence type="predicted"/>
<keyword evidence="6" id="KW-1185">Reference proteome</keyword>
<dbReference type="EMBL" id="JAYWIO010000040">
    <property type="protein sequence ID" value="KAK7235905.1"/>
    <property type="molecule type" value="Genomic_DNA"/>
</dbReference>
<evidence type="ECO:0000313" key="2">
    <source>
        <dbReference type="EMBL" id="KAK7232679.1"/>
    </source>
</evidence>
<evidence type="ECO:0000313" key="4">
    <source>
        <dbReference type="EMBL" id="KAK7235905.1"/>
    </source>
</evidence>
<dbReference type="EMBL" id="JAYWIO010000106">
    <property type="protein sequence ID" value="KAK7232679.1"/>
    <property type="molecule type" value="Genomic_DNA"/>
</dbReference>
<evidence type="ECO:0000313" key="5">
    <source>
        <dbReference type="EMBL" id="KAK7239193.1"/>
    </source>
</evidence>
<comment type="caution">
    <text evidence="5">The sequence shown here is derived from an EMBL/GenBank/DDBJ whole genome shotgun (WGS) entry which is preliminary data.</text>
</comment>
<evidence type="ECO:0000313" key="3">
    <source>
        <dbReference type="EMBL" id="KAK7234271.1"/>
    </source>
</evidence>
<dbReference type="EMBL" id="JAYWIO010000016">
    <property type="protein sequence ID" value="KAK7239193.1"/>
    <property type="molecule type" value="Genomic_DNA"/>
</dbReference>
<evidence type="ECO:0000313" key="1">
    <source>
        <dbReference type="EMBL" id="KAK7230940.1"/>
    </source>
</evidence>
<dbReference type="AlphaFoldDB" id="A0AAN9DYG6"/>
<dbReference type="Proteomes" id="UP001372338">
    <property type="component" value="Unassembled WGS sequence"/>
</dbReference>
<dbReference type="EMBL" id="JAYWIO010000165">
    <property type="protein sequence ID" value="KAK7230940.1"/>
    <property type="molecule type" value="Genomic_DNA"/>
</dbReference>
<organism evidence="5 6">
    <name type="scientific">Crotalaria pallida</name>
    <name type="common">Smooth rattlebox</name>
    <name type="synonym">Crotalaria striata</name>
    <dbReference type="NCBI Taxonomy" id="3830"/>
    <lineage>
        <taxon>Eukaryota</taxon>
        <taxon>Viridiplantae</taxon>
        <taxon>Streptophyta</taxon>
        <taxon>Embryophyta</taxon>
        <taxon>Tracheophyta</taxon>
        <taxon>Spermatophyta</taxon>
        <taxon>Magnoliopsida</taxon>
        <taxon>eudicotyledons</taxon>
        <taxon>Gunneridae</taxon>
        <taxon>Pentapetalae</taxon>
        <taxon>rosids</taxon>
        <taxon>fabids</taxon>
        <taxon>Fabales</taxon>
        <taxon>Fabaceae</taxon>
        <taxon>Papilionoideae</taxon>
        <taxon>50 kb inversion clade</taxon>
        <taxon>genistoids sensu lato</taxon>
        <taxon>core genistoids</taxon>
        <taxon>Crotalarieae</taxon>
        <taxon>Crotalaria</taxon>
    </lineage>
</organism>
<dbReference type="EMBL" id="JAYWIO010000065">
    <property type="protein sequence ID" value="KAK7234271.1"/>
    <property type="molecule type" value="Genomic_DNA"/>
</dbReference>
<reference evidence="5 6" key="1">
    <citation type="submission" date="2024-01" db="EMBL/GenBank/DDBJ databases">
        <title>The genomes of 5 underutilized Papilionoideae crops provide insights into root nodulation and disease resistanc.</title>
        <authorList>
            <person name="Yuan L."/>
        </authorList>
    </citation>
    <scope>NUCLEOTIDE SEQUENCE [LARGE SCALE GENOMIC DNA]</scope>
    <source>
        <strain evidence="5">ZHUSHIDOU_FW_LH</strain>
        <tissue evidence="5">Leaf</tissue>
    </source>
</reference>
<protein>
    <submittedName>
        <fullName evidence="5">Uncharacterized protein</fullName>
    </submittedName>
</protein>
<gene>
    <name evidence="5" type="ORF">RIF29_43641</name>
    <name evidence="4" type="ORF">RIF29_46000</name>
    <name evidence="3" type="ORF">RIF29_47037</name>
    <name evidence="2" type="ORF">RIF29_47787</name>
    <name evidence="1" type="ORF">RIF29_48522</name>
</gene>
<name>A0AAN9DYG6_CROPI</name>